<dbReference type="Pfam" id="PF01040">
    <property type="entry name" value="UbiA"/>
    <property type="match status" value="1"/>
</dbReference>
<evidence type="ECO:0000256" key="6">
    <source>
        <dbReference type="ARBA" id="ARBA00022989"/>
    </source>
</evidence>
<keyword evidence="5 8" id="KW-0812">Transmembrane</keyword>
<protein>
    <submittedName>
        <fullName evidence="9">Coenzyme Q2 4-hydroxybenzoate polyprenyltransferase</fullName>
    </submittedName>
</protein>
<dbReference type="PANTHER" id="PTHR11048">
    <property type="entry name" value="PRENYLTRANSFERASES"/>
    <property type="match status" value="1"/>
</dbReference>
<comment type="similarity">
    <text evidence="3">Belongs to the UbiA prenyltransferase family.</text>
</comment>
<organism evidence="9 10">
    <name type="scientific">Oncorhynchus kisutch</name>
    <name type="common">Coho salmon</name>
    <name type="synonym">Salmo kisutch</name>
    <dbReference type="NCBI Taxonomy" id="8019"/>
    <lineage>
        <taxon>Eukaryota</taxon>
        <taxon>Metazoa</taxon>
        <taxon>Chordata</taxon>
        <taxon>Craniata</taxon>
        <taxon>Vertebrata</taxon>
        <taxon>Euteleostomi</taxon>
        <taxon>Actinopterygii</taxon>
        <taxon>Neopterygii</taxon>
        <taxon>Teleostei</taxon>
        <taxon>Protacanthopterygii</taxon>
        <taxon>Salmoniformes</taxon>
        <taxon>Salmonidae</taxon>
        <taxon>Salmoninae</taxon>
        <taxon>Oncorhynchus</taxon>
    </lineage>
</organism>
<evidence type="ECO:0000256" key="3">
    <source>
        <dbReference type="ARBA" id="ARBA00005985"/>
    </source>
</evidence>
<evidence type="ECO:0000256" key="5">
    <source>
        <dbReference type="ARBA" id="ARBA00022692"/>
    </source>
</evidence>
<reference evidence="9" key="1">
    <citation type="submission" date="2025-08" db="UniProtKB">
        <authorList>
            <consortium name="Ensembl"/>
        </authorList>
    </citation>
    <scope>IDENTIFICATION</scope>
</reference>
<accession>A0A8C7GQT9</accession>
<proteinExistence type="inferred from homology"/>
<dbReference type="InterPro" id="IPR044878">
    <property type="entry name" value="UbiA_sf"/>
</dbReference>
<keyword evidence="6 8" id="KW-1133">Transmembrane helix</keyword>
<dbReference type="GO" id="GO:0004659">
    <property type="term" value="F:prenyltransferase activity"/>
    <property type="evidence" value="ECO:0007669"/>
    <property type="project" value="UniProtKB-ARBA"/>
</dbReference>
<evidence type="ECO:0000256" key="8">
    <source>
        <dbReference type="SAM" id="Phobius"/>
    </source>
</evidence>
<feature type="transmembrane region" description="Helical" evidence="8">
    <location>
        <begin position="150"/>
        <end position="169"/>
    </location>
</feature>
<dbReference type="Gene3D" id="1.20.120.1780">
    <property type="entry name" value="UbiA prenyltransferase"/>
    <property type="match status" value="1"/>
</dbReference>
<comment type="subcellular location">
    <subcellularLocation>
        <location evidence="2">Membrane</location>
        <topology evidence="2">Multi-pass membrane protein</topology>
    </subcellularLocation>
</comment>
<comment type="cofactor">
    <cofactor evidence="1">
        <name>Mg(2+)</name>
        <dbReference type="ChEBI" id="CHEBI:18420"/>
    </cofactor>
</comment>
<dbReference type="GeneTree" id="ENSGT00940000153771"/>
<evidence type="ECO:0000256" key="4">
    <source>
        <dbReference type="ARBA" id="ARBA00022679"/>
    </source>
</evidence>
<dbReference type="Gene3D" id="1.10.357.140">
    <property type="entry name" value="UbiA prenyltransferase"/>
    <property type="match status" value="1"/>
</dbReference>
<gene>
    <name evidence="9" type="primary">COQ2</name>
</gene>
<feature type="transmembrane region" description="Helical" evidence="8">
    <location>
        <begin position="189"/>
        <end position="207"/>
    </location>
</feature>
<keyword evidence="10" id="KW-1185">Reference proteome</keyword>
<dbReference type="GO" id="GO:0005743">
    <property type="term" value="C:mitochondrial inner membrane"/>
    <property type="evidence" value="ECO:0007669"/>
    <property type="project" value="TreeGrafter"/>
</dbReference>
<reference evidence="9" key="2">
    <citation type="submission" date="2025-09" db="UniProtKB">
        <authorList>
            <consortium name="Ensembl"/>
        </authorList>
    </citation>
    <scope>IDENTIFICATION</scope>
</reference>
<dbReference type="InterPro" id="IPR039653">
    <property type="entry name" value="Prenyltransferase"/>
</dbReference>
<dbReference type="GO" id="GO:0006744">
    <property type="term" value="P:ubiquinone biosynthetic process"/>
    <property type="evidence" value="ECO:0007669"/>
    <property type="project" value="TreeGrafter"/>
</dbReference>
<dbReference type="AlphaFoldDB" id="A0A8C7GQT9"/>
<evidence type="ECO:0000256" key="1">
    <source>
        <dbReference type="ARBA" id="ARBA00001946"/>
    </source>
</evidence>
<sequence>MRPGCLIGWTCLFMLQELYFDCIKMQVDRTATRPLAAAKISQMQALFFLGGQRSLVLGALLCLNYYIIALGAASLSQVVTHPLMKSITYWPQLVLELLGWSAVFGSCDWSVCLPLYFSGVVWTSIYDTIYAHQVLVGVKSIALRFQEHTNIWLSGFMMAMMLRLVVAGFNTEQTLPYYATLWLFTSHFRWGNLGLLLFLGIVCGNLISSTDSTTKTKEVFQCLSNKGMYW</sequence>
<name>A0A8C7GQT9_ONCKI</name>
<feature type="transmembrane region" description="Helical" evidence="8">
    <location>
        <begin position="55"/>
        <end position="75"/>
    </location>
</feature>
<evidence type="ECO:0000256" key="7">
    <source>
        <dbReference type="ARBA" id="ARBA00023136"/>
    </source>
</evidence>
<dbReference type="PANTHER" id="PTHR11048:SF28">
    <property type="entry name" value="4-HYDROXYBENZOATE POLYPRENYLTRANSFERASE, MITOCHONDRIAL"/>
    <property type="match status" value="1"/>
</dbReference>
<keyword evidence="7 8" id="KW-0472">Membrane</keyword>
<evidence type="ECO:0000313" key="10">
    <source>
        <dbReference type="Proteomes" id="UP000694557"/>
    </source>
</evidence>
<dbReference type="Proteomes" id="UP000694557">
    <property type="component" value="Unassembled WGS sequence"/>
</dbReference>
<keyword evidence="4" id="KW-0808">Transferase</keyword>
<evidence type="ECO:0000256" key="2">
    <source>
        <dbReference type="ARBA" id="ARBA00004141"/>
    </source>
</evidence>
<dbReference type="InterPro" id="IPR000537">
    <property type="entry name" value="UbiA_prenyltransferase"/>
</dbReference>
<dbReference type="Ensembl" id="ENSOKIT00005049649.1">
    <property type="protein sequence ID" value="ENSOKIP00005047075.1"/>
    <property type="gene ID" value="ENSOKIG00005019821.1"/>
</dbReference>
<evidence type="ECO:0000313" key="9">
    <source>
        <dbReference type="Ensembl" id="ENSOKIP00005047075.1"/>
    </source>
</evidence>